<dbReference type="GO" id="GO:0052621">
    <property type="term" value="F:diguanylate cyclase activity"/>
    <property type="evidence" value="ECO:0007669"/>
    <property type="project" value="UniProtKB-EC"/>
</dbReference>
<keyword evidence="7" id="KW-0548">Nucleotidyltransferase</keyword>
<dbReference type="Gene3D" id="2.60.40.2380">
    <property type="match status" value="1"/>
</dbReference>
<feature type="transmembrane region" description="Helical" evidence="4">
    <location>
        <begin position="374"/>
        <end position="391"/>
    </location>
</feature>
<dbReference type="PROSITE" id="PS50887">
    <property type="entry name" value="GGDEF"/>
    <property type="match status" value="1"/>
</dbReference>
<dbReference type="Pfam" id="PF07696">
    <property type="entry name" value="7TMR-DISMED2"/>
    <property type="match status" value="1"/>
</dbReference>
<dbReference type="InterPro" id="IPR000160">
    <property type="entry name" value="GGDEF_dom"/>
</dbReference>
<feature type="transmembrane region" description="Helical" evidence="4">
    <location>
        <begin position="310"/>
        <end position="330"/>
    </location>
</feature>
<dbReference type="PANTHER" id="PTHR45138:SF9">
    <property type="entry name" value="DIGUANYLATE CYCLASE DGCM-RELATED"/>
    <property type="match status" value="1"/>
</dbReference>
<dbReference type="PANTHER" id="PTHR45138">
    <property type="entry name" value="REGULATORY COMPONENTS OF SENSORY TRANSDUCTION SYSTEM"/>
    <property type="match status" value="1"/>
</dbReference>
<feature type="transmembrane region" description="Helical" evidence="4">
    <location>
        <begin position="221"/>
        <end position="242"/>
    </location>
</feature>
<dbReference type="EC" id="2.7.7.65" evidence="1"/>
<dbReference type="NCBIfam" id="TIGR00254">
    <property type="entry name" value="GGDEF"/>
    <property type="match status" value="1"/>
</dbReference>
<dbReference type="InterPro" id="IPR050469">
    <property type="entry name" value="Diguanylate_Cyclase"/>
</dbReference>
<protein>
    <recommendedName>
        <fullName evidence="1">diguanylate cyclase</fullName>
        <ecNumber evidence="1">2.7.7.65</ecNumber>
    </recommendedName>
</protein>
<dbReference type="Proteomes" id="UP001305746">
    <property type="component" value="Unassembled WGS sequence"/>
</dbReference>
<proteinExistence type="predicted"/>
<evidence type="ECO:0000256" key="3">
    <source>
        <dbReference type="SAM" id="Coils"/>
    </source>
</evidence>
<dbReference type="InterPro" id="IPR029787">
    <property type="entry name" value="Nucleotide_cyclase"/>
</dbReference>
<name>A0ABU5NTX1_9GAMM</name>
<keyword evidence="3" id="KW-0175">Coiled coil</keyword>
<feature type="transmembrane region" description="Helical" evidence="4">
    <location>
        <begin position="194"/>
        <end position="214"/>
    </location>
</feature>
<keyword evidence="8" id="KW-1185">Reference proteome</keyword>
<evidence type="ECO:0000256" key="1">
    <source>
        <dbReference type="ARBA" id="ARBA00012528"/>
    </source>
</evidence>
<dbReference type="Gene3D" id="3.30.70.270">
    <property type="match status" value="1"/>
</dbReference>
<feature type="coiled-coil region" evidence="3">
    <location>
        <begin position="415"/>
        <end position="450"/>
    </location>
</feature>
<feature type="domain" description="GGDEF" evidence="6">
    <location>
        <begin position="485"/>
        <end position="620"/>
    </location>
</feature>
<evidence type="ECO:0000256" key="2">
    <source>
        <dbReference type="ARBA" id="ARBA00034247"/>
    </source>
</evidence>
<dbReference type="Pfam" id="PF07695">
    <property type="entry name" value="7TMR-DISM_7TM"/>
    <property type="match status" value="1"/>
</dbReference>
<keyword evidence="4" id="KW-0812">Transmembrane</keyword>
<sequence length="632" mass="71165">MILILQRAFALVCLLALAGPGHAAAEPEPASWNSHSSRVELARFVDYWQEPADGADLAAVRRLGSQDWVRNGSDSISLGYGTDVYWFRVSVDNLSSRPLEALLEIGYPVLDRVEMYVNPGSDDAEPLVLGDKQPFAERPIHHRNFVVPVTLTAGEPNLVYLRVQTTSTMQLPLVLWDRNSFFGAEQSRSMFEGIYYGIVLVMVLYNLFVFMAVGERSFLHYVGYITAMPLFLASLHGVAFQYLWPESTWWNDQAIIVFLNLAVVFGGTFSIRFINVTRENHPFLNRCTVAVIMAAGILAASGLFVPYKFLILPTIILSSVGCFAMLMLSIVRWLKRDPAARFYTMAWVFMLSGGIVLALSKFTVLPRNLLTENATQVGSALGVILLSIALADRLDREKKRAFEAQHRLLREERKARMAQEKSLQVQREANSLLEERVHERTRDLEHLNEQLLELSSTDTLTGLKNRGYFDRSFQSAVVRAFRYDEPLSLLVLDIDHFKKFNDTYGHLVGDDCLKMVARCMRKFVTRPQDLAARYGGEEFVVLLPDTPTHGAIQVAERIREEIERTAFRVSGEVLHLTISVGVCSVCPDKADATNEIFRWADEALYEAKGQGRNRVVSWQTGGQRVASRVSPA</sequence>
<dbReference type="EMBL" id="JAYDCJ010000001">
    <property type="protein sequence ID" value="MEA1079250.1"/>
    <property type="molecule type" value="Genomic_DNA"/>
</dbReference>
<accession>A0ABU5NTX1</accession>
<evidence type="ECO:0000313" key="8">
    <source>
        <dbReference type="Proteomes" id="UP001305746"/>
    </source>
</evidence>
<evidence type="ECO:0000256" key="5">
    <source>
        <dbReference type="SAM" id="SignalP"/>
    </source>
</evidence>
<keyword evidence="4" id="KW-0472">Membrane</keyword>
<comment type="catalytic activity">
    <reaction evidence="2">
        <text>2 GTP = 3',3'-c-di-GMP + 2 diphosphate</text>
        <dbReference type="Rhea" id="RHEA:24898"/>
        <dbReference type="ChEBI" id="CHEBI:33019"/>
        <dbReference type="ChEBI" id="CHEBI:37565"/>
        <dbReference type="ChEBI" id="CHEBI:58805"/>
        <dbReference type="EC" id="2.7.7.65"/>
    </reaction>
</comment>
<feature type="transmembrane region" description="Helical" evidence="4">
    <location>
        <begin position="283"/>
        <end position="304"/>
    </location>
</feature>
<reference evidence="7 8" key="1">
    <citation type="submission" date="2023-12" db="EMBL/GenBank/DDBJ databases">
        <title>Marinobacter qingdaonensis sp. nov., isolated from the intertidal sediment of Qingdao, PR China.</title>
        <authorList>
            <person name="Li Y."/>
        </authorList>
    </citation>
    <scope>NUCLEOTIDE SEQUENCE [LARGE SCALE GENOMIC DNA]</scope>
    <source>
        <strain evidence="7 8">ASW11-75</strain>
    </source>
</reference>
<dbReference type="InterPro" id="IPR011622">
    <property type="entry name" value="7TMR_DISM_rcpt_extracell_dom2"/>
</dbReference>
<dbReference type="Pfam" id="PF00990">
    <property type="entry name" value="GGDEF"/>
    <property type="match status" value="1"/>
</dbReference>
<feature type="chain" id="PRO_5046708519" description="diguanylate cyclase" evidence="5">
    <location>
        <begin position="24"/>
        <end position="632"/>
    </location>
</feature>
<feature type="signal peptide" evidence="5">
    <location>
        <begin position="1"/>
        <end position="23"/>
    </location>
</feature>
<comment type="caution">
    <text evidence="7">The sequence shown here is derived from an EMBL/GenBank/DDBJ whole genome shotgun (WGS) entry which is preliminary data.</text>
</comment>
<dbReference type="SMART" id="SM00267">
    <property type="entry name" value="GGDEF"/>
    <property type="match status" value="1"/>
</dbReference>
<feature type="transmembrane region" description="Helical" evidence="4">
    <location>
        <begin position="342"/>
        <end position="362"/>
    </location>
</feature>
<evidence type="ECO:0000313" key="7">
    <source>
        <dbReference type="EMBL" id="MEA1079250.1"/>
    </source>
</evidence>
<keyword evidence="7" id="KW-0808">Transferase</keyword>
<dbReference type="InterPro" id="IPR011623">
    <property type="entry name" value="7TMR_DISM_rcpt_extracell_dom1"/>
</dbReference>
<evidence type="ECO:0000256" key="4">
    <source>
        <dbReference type="SAM" id="Phobius"/>
    </source>
</evidence>
<dbReference type="SUPFAM" id="SSF55073">
    <property type="entry name" value="Nucleotide cyclase"/>
    <property type="match status" value="1"/>
</dbReference>
<dbReference type="CDD" id="cd01949">
    <property type="entry name" value="GGDEF"/>
    <property type="match status" value="1"/>
</dbReference>
<organism evidence="7 8">
    <name type="scientific">Marinobacter qingdaonensis</name>
    <dbReference type="NCBI Taxonomy" id="3108486"/>
    <lineage>
        <taxon>Bacteria</taxon>
        <taxon>Pseudomonadati</taxon>
        <taxon>Pseudomonadota</taxon>
        <taxon>Gammaproteobacteria</taxon>
        <taxon>Pseudomonadales</taxon>
        <taxon>Marinobacteraceae</taxon>
        <taxon>Marinobacter</taxon>
    </lineage>
</organism>
<keyword evidence="4" id="KW-1133">Transmembrane helix</keyword>
<feature type="transmembrane region" description="Helical" evidence="4">
    <location>
        <begin position="254"/>
        <end position="271"/>
    </location>
</feature>
<evidence type="ECO:0000259" key="6">
    <source>
        <dbReference type="PROSITE" id="PS50887"/>
    </source>
</evidence>
<dbReference type="InterPro" id="IPR043128">
    <property type="entry name" value="Rev_trsase/Diguanyl_cyclase"/>
</dbReference>
<gene>
    <name evidence="7" type="ORF">U5822_01130</name>
</gene>
<dbReference type="RefSeq" id="WP_322854194.1">
    <property type="nucleotide sequence ID" value="NZ_JAYDCJ010000001.1"/>
</dbReference>
<keyword evidence="5" id="KW-0732">Signal</keyword>